<dbReference type="AlphaFoldDB" id="A0A915K5N8"/>
<evidence type="ECO:0000313" key="2">
    <source>
        <dbReference type="WBParaSite" id="nRc.2.0.1.t33514-RA"/>
    </source>
</evidence>
<proteinExistence type="predicted"/>
<accession>A0A915K5N8</accession>
<dbReference type="Proteomes" id="UP000887565">
    <property type="component" value="Unplaced"/>
</dbReference>
<organism evidence="1 2">
    <name type="scientific">Romanomermis culicivorax</name>
    <name type="common">Nematode worm</name>
    <dbReference type="NCBI Taxonomy" id="13658"/>
    <lineage>
        <taxon>Eukaryota</taxon>
        <taxon>Metazoa</taxon>
        <taxon>Ecdysozoa</taxon>
        <taxon>Nematoda</taxon>
        <taxon>Enoplea</taxon>
        <taxon>Dorylaimia</taxon>
        <taxon>Mermithida</taxon>
        <taxon>Mermithoidea</taxon>
        <taxon>Mermithidae</taxon>
        <taxon>Romanomermis</taxon>
    </lineage>
</organism>
<evidence type="ECO:0000313" key="1">
    <source>
        <dbReference type="Proteomes" id="UP000887565"/>
    </source>
</evidence>
<sequence length="161" mass="19423">MYSLHIALQHLYSAVKIVKSIGNLKNQAIASQATLPNIKTVFVVWIIDQFRFVIVDDRFFFVINDTFLFYIPKHRENNYTRHSLKSRRSLTDDCWKLESDGRIHLSDKNQCRKDKCRPEPFFHYYLPDARYQSDFVYLKIYDRQKNLFRRQILANRRSPEV</sequence>
<keyword evidence="1" id="KW-1185">Reference proteome</keyword>
<name>A0A915K5N8_ROMCU</name>
<dbReference type="WBParaSite" id="nRc.2.0.1.t33514-RA">
    <property type="protein sequence ID" value="nRc.2.0.1.t33514-RA"/>
    <property type="gene ID" value="nRc.2.0.1.g33514"/>
</dbReference>
<protein>
    <submittedName>
        <fullName evidence="2">Uncharacterized protein</fullName>
    </submittedName>
</protein>
<reference evidence="2" key="1">
    <citation type="submission" date="2022-11" db="UniProtKB">
        <authorList>
            <consortium name="WormBaseParasite"/>
        </authorList>
    </citation>
    <scope>IDENTIFICATION</scope>
</reference>